<name>A0A1P8JTU7_9BURK</name>
<dbReference type="STRING" id="1842727.RD110_08135"/>
<organism evidence="1 2">
    <name type="scientific">Rhodoferax koreensis</name>
    <dbReference type="NCBI Taxonomy" id="1842727"/>
    <lineage>
        <taxon>Bacteria</taxon>
        <taxon>Pseudomonadati</taxon>
        <taxon>Pseudomonadota</taxon>
        <taxon>Betaproteobacteria</taxon>
        <taxon>Burkholderiales</taxon>
        <taxon>Comamonadaceae</taxon>
        <taxon>Rhodoferax</taxon>
    </lineage>
</organism>
<dbReference type="EMBL" id="CP019236">
    <property type="protein sequence ID" value="APW37172.1"/>
    <property type="molecule type" value="Genomic_DNA"/>
</dbReference>
<evidence type="ECO:0000313" key="2">
    <source>
        <dbReference type="Proteomes" id="UP000186609"/>
    </source>
</evidence>
<sequence>MLAGFSALPLKKSFSAQLARVEKGAQTWQGLMASRAINTTYINTTGKTIMVSASVSGVVANSTLALAWTIGGVSSIGISVTTAGSTPANTTLAATALVPPGASYALLVTQGSLASWAELR</sequence>
<keyword evidence="2" id="KW-1185">Reference proteome</keyword>
<reference evidence="1 2" key="1">
    <citation type="submission" date="2017-01" db="EMBL/GenBank/DDBJ databases">
        <authorList>
            <person name="Mah S.A."/>
            <person name="Swanson W.J."/>
            <person name="Moy G.W."/>
            <person name="Vacquier V.D."/>
        </authorList>
    </citation>
    <scope>NUCLEOTIDE SEQUENCE [LARGE SCALE GENOMIC DNA]</scope>
    <source>
        <strain evidence="1 2">DCY110</strain>
    </source>
</reference>
<dbReference type="Proteomes" id="UP000186609">
    <property type="component" value="Chromosome"/>
</dbReference>
<evidence type="ECO:0000313" key="1">
    <source>
        <dbReference type="EMBL" id="APW37172.1"/>
    </source>
</evidence>
<proteinExistence type="predicted"/>
<gene>
    <name evidence="1" type="ORF">RD110_08135</name>
</gene>
<protein>
    <submittedName>
        <fullName evidence="1">Uncharacterized protein</fullName>
    </submittedName>
</protein>
<dbReference type="AlphaFoldDB" id="A0A1P8JTU7"/>
<dbReference type="RefSeq" id="WP_076198387.1">
    <property type="nucleotide sequence ID" value="NZ_CP019236.1"/>
</dbReference>
<accession>A0A1P8JTU7</accession>
<dbReference type="KEGG" id="rhy:RD110_08135"/>